<reference evidence="7 8" key="1">
    <citation type="submission" date="2012-02" db="EMBL/GenBank/DDBJ databases">
        <title>Complete sequence of chromosome of Singulisphaera acidiphila DSM 18658.</title>
        <authorList>
            <consortium name="US DOE Joint Genome Institute (JGI-PGF)"/>
            <person name="Lucas S."/>
            <person name="Copeland A."/>
            <person name="Lapidus A."/>
            <person name="Glavina del Rio T."/>
            <person name="Dalin E."/>
            <person name="Tice H."/>
            <person name="Bruce D."/>
            <person name="Goodwin L."/>
            <person name="Pitluck S."/>
            <person name="Peters L."/>
            <person name="Ovchinnikova G."/>
            <person name="Chertkov O."/>
            <person name="Kyrpides N."/>
            <person name="Mavromatis K."/>
            <person name="Ivanova N."/>
            <person name="Brettin T."/>
            <person name="Detter J.C."/>
            <person name="Han C."/>
            <person name="Larimer F."/>
            <person name="Land M."/>
            <person name="Hauser L."/>
            <person name="Markowitz V."/>
            <person name="Cheng J.-F."/>
            <person name="Hugenholtz P."/>
            <person name="Woyke T."/>
            <person name="Wu D."/>
            <person name="Tindall B."/>
            <person name="Pomrenke H."/>
            <person name="Brambilla E."/>
            <person name="Klenk H.-P."/>
            <person name="Eisen J.A."/>
        </authorList>
    </citation>
    <scope>NUCLEOTIDE SEQUENCE [LARGE SCALE GENOMIC DNA]</scope>
    <source>
        <strain evidence="8">ATCC BAA-1392 / DSM 18658 / VKM B-2454 / MOB10</strain>
    </source>
</reference>
<dbReference type="RefSeq" id="WP_015248033.1">
    <property type="nucleotide sequence ID" value="NC_019892.1"/>
</dbReference>
<keyword evidence="7" id="KW-0808">Transferase</keyword>
<gene>
    <name evidence="7" type="ordered locus">Sinac_4749</name>
</gene>
<evidence type="ECO:0000313" key="8">
    <source>
        <dbReference type="Proteomes" id="UP000010798"/>
    </source>
</evidence>
<organism evidence="7 8">
    <name type="scientific">Singulisphaera acidiphila (strain ATCC BAA-1392 / DSM 18658 / VKM B-2454 / MOB10)</name>
    <dbReference type="NCBI Taxonomy" id="886293"/>
    <lineage>
        <taxon>Bacteria</taxon>
        <taxon>Pseudomonadati</taxon>
        <taxon>Planctomycetota</taxon>
        <taxon>Planctomycetia</taxon>
        <taxon>Isosphaerales</taxon>
        <taxon>Isosphaeraceae</taxon>
        <taxon>Singulisphaera</taxon>
    </lineage>
</organism>
<dbReference type="SMART" id="SM00345">
    <property type="entry name" value="HTH_GNTR"/>
    <property type="match status" value="1"/>
</dbReference>
<dbReference type="STRING" id="886293.Sinac_4749"/>
<evidence type="ECO:0000256" key="1">
    <source>
        <dbReference type="ARBA" id="ARBA00005384"/>
    </source>
</evidence>
<dbReference type="GO" id="GO:0003700">
    <property type="term" value="F:DNA-binding transcription factor activity"/>
    <property type="evidence" value="ECO:0007669"/>
    <property type="project" value="InterPro"/>
</dbReference>
<keyword evidence="3" id="KW-0805">Transcription regulation</keyword>
<dbReference type="GO" id="GO:0030170">
    <property type="term" value="F:pyridoxal phosphate binding"/>
    <property type="evidence" value="ECO:0007669"/>
    <property type="project" value="InterPro"/>
</dbReference>
<dbReference type="PANTHER" id="PTHR46577:SF1">
    <property type="entry name" value="HTH-TYPE TRANSCRIPTIONAL REGULATORY PROTEIN GABR"/>
    <property type="match status" value="1"/>
</dbReference>
<dbReference type="InterPro" id="IPR051446">
    <property type="entry name" value="HTH_trans_reg/aminotransferase"/>
</dbReference>
<dbReference type="GO" id="GO:0003677">
    <property type="term" value="F:DNA binding"/>
    <property type="evidence" value="ECO:0007669"/>
    <property type="project" value="UniProtKB-KW"/>
</dbReference>
<evidence type="ECO:0000313" key="7">
    <source>
        <dbReference type="EMBL" id="AGA28919.1"/>
    </source>
</evidence>
<dbReference type="CDD" id="cd07377">
    <property type="entry name" value="WHTH_GntR"/>
    <property type="match status" value="1"/>
</dbReference>
<dbReference type="Proteomes" id="UP000010798">
    <property type="component" value="Chromosome"/>
</dbReference>
<evidence type="ECO:0000259" key="6">
    <source>
        <dbReference type="PROSITE" id="PS50949"/>
    </source>
</evidence>
<dbReference type="eggNOG" id="COG1167">
    <property type="taxonomic scope" value="Bacteria"/>
</dbReference>
<dbReference type="SUPFAM" id="SSF46785">
    <property type="entry name" value="Winged helix' DNA-binding domain"/>
    <property type="match status" value="1"/>
</dbReference>
<dbReference type="Pfam" id="PF00155">
    <property type="entry name" value="Aminotran_1_2"/>
    <property type="match status" value="1"/>
</dbReference>
<dbReference type="HOGENOM" id="CLU_017584_0_1_0"/>
<dbReference type="GO" id="GO:0008483">
    <property type="term" value="F:transaminase activity"/>
    <property type="evidence" value="ECO:0007669"/>
    <property type="project" value="UniProtKB-KW"/>
</dbReference>
<dbReference type="Gene3D" id="3.40.640.10">
    <property type="entry name" value="Type I PLP-dependent aspartate aminotransferase-like (Major domain)"/>
    <property type="match status" value="1"/>
</dbReference>
<dbReference type="PROSITE" id="PS50949">
    <property type="entry name" value="HTH_GNTR"/>
    <property type="match status" value="1"/>
</dbReference>
<dbReference type="CDD" id="cd00609">
    <property type="entry name" value="AAT_like"/>
    <property type="match status" value="1"/>
</dbReference>
<keyword evidence="2" id="KW-0663">Pyridoxal phosphate</keyword>
<keyword evidence="5" id="KW-0804">Transcription</keyword>
<evidence type="ECO:0000256" key="4">
    <source>
        <dbReference type="ARBA" id="ARBA00023125"/>
    </source>
</evidence>
<keyword evidence="7" id="KW-0032">Aminotransferase</keyword>
<dbReference type="InterPro" id="IPR036388">
    <property type="entry name" value="WH-like_DNA-bd_sf"/>
</dbReference>
<dbReference type="InterPro" id="IPR015424">
    <property type="entry name" value="PyrdxlP-dep_Trfase"/>
</dbReference>
<keyword evidence="8" id="KW-1185">Reference proteome</keyword>
<dbReference type="AlphaFoldDB" id="L0DHS6"/>
<sequence length="500" mass="53066">MAKGTPPVSLLAIPLDASSAAPLFRQLYDGLRGAILSGSLKPGGRLPASRTLAGDLGVSRNTVTTAYDQLLAEGYLEGKVGAGTYVTRTLPEDALLVRRGQARGDDRTGQPGRLSRRGTLLATTPAWVVRGAADPKPFRPGVPAMDTLPLDAWATLAARHWRRSTGHLLGYGDPAGYGPLREAIAAHLGTARGVVCEAGQVVIVAGTQQAIDLATRLLLDPGDPAWIEDPGFVGARGAVVGAGARLVPVPVDGDGMVVSAGVARCPEARLAYVTPSHQYPLGVAMTLARRLELLCWAHRAGAWILEDDYDSEFRYTGRPLASLQGLDQQGRVVYMGTFSKVLFPALRLSYLVAPPGLVNAFVAALALAGGPPPLHTQAVLADFFTEGHFLRHIRRMRALYAERQEALVRAAKAELCGLLEVVPSETGLQVMSWLDEGINDRAASRWADAAGVVAPPLSSYTLEPSSRQGLLLGYAAHSPRQIREGMRRLATALHCGVNTS</sequence>
<accession>L0DHS6</accession>
<feature type="domain" description="HTH gntR-type" evidence="6">
    <location>
        <begin position="21"/>
        <end position="89"/>
    </location>
</feature>
<dbReference type="Gene3D" id="1.10.10.10">
    <property type="entry name" value="Winged helix-like DNA-binding domain superfamily/Winged helix DNA-binding domain"/>
    <property type="match status" value="1"/>
</dbReference>
<name>L0DHS6_SINAD</name>
<comment type="similarity">
    <text evidence="1">In the C-terminal section; belongs to the class-I pyridoxal-phosphate-dependent aminotransferase family.</text>
</comment>
<dbReference type="InterPro" id="IPR004839">
    <property type="entry name" value="Aminotransferase_I/II_large"/>
</dbReference>
<dbReference type="EMBL" id="CP003364">
    <property type="protein sequence ID" value="AGA28919.1"/>
    <property type="molecule type" value="Genomic_DNA"/>
</dbReference>
<dbReference type="KEGG" id="saci:Sinac_4749"/>
<dbReference type="PANTHER" id="PTHR46577">
    <property type="entry name" value="HTH-TYPE TRANSCRIPTIONAL REGULATORY PROTEIN GABR"/>
    <property type="match status" value="1"/>
</dbReference>
<evidence type="ECO:0000256" key="2">
    <source>
        <dbReference type="ARBA" id="ARBA00022898"/>
    </source>
</evidence>
<evidence type="ECO:0000256" key="3">
    <source>
        <dbReference type="ARBA" id="ARBA00023015"/>
    </source>
</evidence>
<protein>
    <submittedName>
        <fullName evidence="7">Transcriptional regulator with HTH domain and aminotransferase domain</fullName>
    </submittedName>
</protein>
<dbReference type="PRINTS" id="PR00035">
    <property type="entry name" value="HTHGNTR"/>
</dbReference>
<dbReference type="InterPro" id="IPR015421">
    <property type="entry name" value="PyrdxlP-dep_Trfase_major"/>
</dbReference>
<dbReference type="Pfam" id="PF00392">
    <property type="entry name" value="GntR"/>
    <property type="match status" value="1"/>
</dbReference>
<dbReference type="InterPro" id="IPR000524">
    <property type="entry name" value="Tscrpt_reg_HTH_GntR"/>
</dbReference>
<proteinExistence type="inferred from homology"/>
<keyword evidence="4" id="KW-0238">DNA-binding</keyword>
<dbReference type="InterPro" id="IPR036390">
    <property type="entry name" value="WH_DNA-bd_sf"/>
</dbReference>
<evidence type="ECO:0000256" key="5">
    <source>
        <dbReference type="ARBA" id="ARBA00023163"/>
    </source>
</evidence>
<dbReference type="SUPFAM" id="SSF53383">
    <property type="entry name" value="PLP-dependent transferases"/>
    <property type="match status" value="1"/>
</dbReference>